<dbReference type="InterPro" id="IPR007607">
    <property type="entry name" value="BacA/B"/>
</dbReference>
<name>A0A8I0U9Z0_MORMO</name>
<gene>
    <name evidence="4" type="ORF">CYG68_17100</name>
</gene>
<protein>
    <recommendedName>
        <fullName evidence="6">Polymer-forming cytoskeletal protein</fullName>
    </recommendedName>
</protein>
<evidence type="ECO:0000256" key="3">
    <source>
        <dbReference type="SAM" id="Phobius"/>
    </source>
</evidence>
<sequence length="345" mass="37811">MLSQGTRSVSGYSHRFLYFPDYILILVLIRLLPARRLRTICKSIFRNVKIPSQRSAMLNIMLTSLWFLWGLLLYAVIAGHASWPVYLTGIAAVICAITILPERKRKNVMFGKKKQADTPETEPVAAPLQKTREEREEEERKAAELSARANEITQLLSARGEEKQRPLASLESRQPTVISKETRLTGDVEISGNLQIWGKIKGQIKARSGSVSIMQSGVVEGDIFAETLLIDGVLTGTCTVEQLEILEHGELNGVCRASNFSIRKGGTFIGQSEPYAPAGKAAAAAQAPQSRPENNKPAAVTELKQSEKADAAAEKSQESAPKSSSQNGNGKNKEPQKVPSVFKRV</sequence>
<feature type="compositionally biased region" description="Polar residues" evidence="2">
    <location>
        <begin position="318"/>
        <end position="330"/>
    </location>
</feature>
<dbReference type="PANTHER" id="PTHR35024:SF4">
    <property type="entry name" value="POLYMER-FORMING CYTOSKELETAL PROTEIN"/>
    <property type="match status" value="1"/>
</dbReference>
<feature type="transmembrane region" description="Helical" evidence="3">
    <location>
        <begin position="16"/>
        <end position="35"/>
    </location>
</feature>
<feature type="region of interest" description="Disordered" evidence="2">
    <location>
        <begin position="279"/>
        <end position="345"/>
    </location>
</feature>
<evidence type="ECO:0008006" key="6">
    <source>
        <dbReference type="Google" id="ProtNLM"/>
    </source>
</evidence>
<organism evidence="4 5">
    <name type="scientific">Morganella morganii</name>
    <name type="common">Proteus morganii</name>
    <dbReference type="NCBI Taxonomy" id="582"/>
    <lineage>
        <taxon>Bacteria</taxon>
        <taxon>Pseudomonadati</taxon>
        <taxon>Pseudomonadota</taxon>
        <taxon>Gammaproteobacteria</taxon>
        <taxon>Enterobacterales</taxon>
        <taxon>Morganellaceae</taxon>
        <taxon>Morganella</taxon>
    </lineage>
</organism>
<feature type="transmembrane region" description="Helical" evidence="3">
    <location>
        <begin position="83"/>
        <end position="100"/>
    </location>
</feature>
<accession>A0A8I0U9Z0</accession>
<proteinExistence type="inferred from homology"/>
<dbReference type="EMBL" id="PKLF01000017">
    <property type="protein sequence ID" value="MBE8614098.1"/>
    <property type="molecule type" value="Genomic_DNA"/>
</dbReference>
<feature type="compositionally biased region" description="Basic and acidic residues" evidence="2">
    <location>
        <begin position="130"/>
        <end position="140"/>
    </location>
</feature>
<dbReference type="Proteomes" id="UP000650477">
    <property type="component" value="Unassembled WGS sequence"/>
</dbReference>
<keyword evidence="3" id="KW-0472">Membrane</keyword>
<comment type="caution">
    <text evidence="4">The sequence shown here is derived from an EMBL/GenBank/DDBJ whole genome shotgun (WGS) entry which is preliminary data.</text>
</comment>
<keyword evidence="3" id="KW-1133">Transmembrane helix</keyword>
<feature type="region of interest" description="Disordered" evidence="2">
    <location>
        <begin position="110"/>
        <end position="140"/>
    </location>
</feature>
<dbReference type="AlphaFoldDB" id="A0A8I0U9Z0"/>
<evidence type="ECO:0000313" key="5">
    <source>
        <dbReference type="Proteomes" id="UP000650477"/>
    </source>
</evidence>
<feature type="compositionally biased region" description="Basic and acidic residues" evidence="2">
    <location>
        <begin position="304"/>
        <end position="317"/>
    </location>
</feature>
<comment type="similarity">
    <text evidence="1">Belongs to the bactofilin family.</text>
</comment>
<feature type="compositionally biased region" description="Low complexity" evidence="2">
    <location>
        <begin position="279"/>
        <end position="289"/>
    </location>
</feature>
<feature type="transmembrane region" description="Helical" evidence="3">
    <location>
        <begin position="56"/>
        <end position="77"/>
    </location>
</feature>
<evidence type="ECO:0000313" key="4">
    <source>
        <dbReference type="EMBL" id="MBE8614098.1"/>
    </source>
</evidence>
<reference evidence="4" key="1">
    <citation type="submission" date="2017-12" db="EMBL/GenBank/DDBJ databases">
        <title>Genome sequencing and analysis.</title>
        <authorList>
            <person name="Huang Y.-T."/>
        </authorList>
    </citation>
    <scope>NUCLEOTIDE SEQUENCE</scope>
    <source>
        <strain evidence="4">VGH116</strain>
    </source>
</reference>
<dbReference type="PANTHER" id="PTHR35024">
    <property type="entry name" value="HYPOTHETICAL CYTOSOLIC PROTEIN"/>
    <property type="match status" value="1"/>
</dbReference>
<evidence type="ECO:0000256" key="2">
    <source>
        <dbReference type="SAM" id="MobiDB-lite"/>
    </source>
</evidence>
<dbReference type="Pfam" id="PF04519">
    <property type="entry name" value="Bactofilin"/>
    <property type="match status" value="1"/>
</dbReference>
<keyword evidence="3" id="KW-0812">Transmembrane</keyword>
<evidence type="ECO:0000256" key="1">
    <source>
        <dbReference type="ARBA" id="ARBA00044755"/>
    </source>
</evidence>